<organism evidence="8">
    <name type="scientific">Harpegnathos saltator</name>
    <name type="common">Jerdon's jumping ant</name>
    <dbReference type="NCBI Taxonomy" id="610380"/>
    <lineage>
        <taxon>Eukaryota</taxon>
        <taxon>Metazoa</taxon>
        <taxon>Ecdysozoa</taxon>
        <taxon>Arthropoda</taxon>
        <taxon>Hexapoda</taxon>
        <taxon>Insecta</taxon>
        <taxon>Pterygota</taxon>
        <taxon>Neoptera</taxon>
        <taxon>Endopterygota</taxon>
        <taxon>Hymenoptera</taxon>
        <taxon>Apocrita</taxon>
        <taxon>Aculeata</taxon>
        <taxon>Formicoidea</taxon>
        <taxon>Formicidae</taxon>
        <taxon>Ponerinae</taxon>
        <taxon>Ponerini</taxon>
        <taxon>Harpegnathos</taxon>
    </lineage>
</organism>
<dbReference type="InterPro" id="IPR013154">
    <property type="entry name" value="ADH-like_N"/>
</dbReference>
<proteinExistence type="inferred from homology"/>
<dbReference type="FunFam" id="3.40.50.720:FF:000147">
    <property type="entry name" value="Reticulon-4-interacting protein 1 homolog, mitochondrial"/>
    <property type="match status" value="1"/>
</dbReference>
<dbReference type="SUPFAM" id="SSF51735">
    <property type="entry name" value="NAD(P)-binding Rossmann-fold domains"/>
    <property type="match status" value="1"/>
</dbReference>
<dbReference type="Pfam" id="PF13602">
    <property type="entry name" value="ADH_zinc_N_2"/>
    <property type="match status" value="1"/>
</dbReference>
<dbReference type="GO" id="GO:0005739">
    <property type="term" value="C:mitochondrion"/>
    <property type="evidence" value="ECO:0007669"/>
    <property type="project" value="UniProtKB-SubCell"/>
</dbReference>
<dbReference type="InterPro" id="IPR020843">
    <property type="entry name" value="ER"/>
</dbReference>
<dbReference type="SMART" id="SM00829">
    <property type="entry name" value="PKS_ER"/>
    <property type="match status" value="1"/>
</dbReference>
<dbReference type="Pfam" id="PF08240">
    <property type="entry name" value="ADH_N"/>
    <property type="match status" value="1"/>
</dbReference>
<dbReference type="FunCoup" id="E2C7P7">
    <property type="interactions" value="866"/>
</dbReference>
<dbReference type="PANTHER" id="PTHR11695:SF294">
    <property type="entry name" value="RETICULON-4-INTERACTING PROTEIN 1, MITOCHONDRIAL"/>
    <property type="match status" value="1"/>
</dbReference>
<dbReference type="Gene3D" id="3.40.50.720">
    <property type="entry name" value="NAD(P)-binding Rossmann-like Domain"/>
    <property type="match status" value="1"/>
</dbReference>
<dbReference type="AlphaFoldDB" id="E2C7P7"/>
<evidence type="ECO:0000313" key="7">
    <source>
        <dbReference type="EMBL" id="EFN76030.1"/>
    </source>
</evidence>
<evidence type="ECO:0000256" key="2">
    <source>
        <dbReference type="ARBA" id="ARBA00010371"/>
    </source>
</evidence>
<evidence type="ECO:0000256" key="5">
    <source>
        <dbReference type="ARBA" id="ARBA00023128"/>
    </source>
</evidence>
<protein>
    <submittedName>
        <fullName evidence="7">Reticulon-4-interacting protein 1</fullName>
    </submittedName>
</protein>
<reference evidence="7 8" key="1">
    <citation type="journal article" date="2010" name="Science">
        <title>Genomic comparison of the ants Camponotus floridanus and Harpegnathos saltator.</title>
        <authorList>
            <person name="Bonasio R."/>
            <person name="Zhang G."/>
            <person name="Ye C."/>
            <person name="Mutti N.S."/>
            <person name="Fang X."/>
            <person name="Qin N."/>
            <person name="Donahue G."/>
            <person name="Yang P."/>
            <person name="Li Q."/>
            <person name="Li C."/>
            <person name="Zhang P."/>
            <person name="Huang Z."/>
            <person name="Berger S.L."/>
            <person name="Reinberg D."/>
            <person name="Wang J."/>
            <person name="Liebig J."/>
        </authorList>
    </citation>
    <scope>NUCLEOTIDE SEQUENCE [LARGE SCALE GENOMIC DNA]</scope>
    <source>
        <strain evidence="7 8">R22 G/1</strain>
    </source>
</reference>
<dbReference type="GO" id="GO:0016491">
    <property type="term" value="F:oxidoreductase activity"/>
    <property type="evidence" value="ECO:0007669"/>
    <property type="project" value="UniProtKB-KW"/>
</dbReference>
<sequence length="360" mass="40245">MHAWQIHAYNGLDDLRFTNLRIPVVRNPMDVLVKVDAASVNPIDIAMTRGYGMNLLNLMRKTNCSREYDEIELPLTLGRDFAGIVVSKGYGVGDKLELGEEVWGVVPVEKQGCHANYVVVNSNMVRSRPRRLSHIEAASILYCGLTAWSALWYTGGLYYKNLLAVRNRQVLVMGGSGGVGTIAIQLLKAWNMHVTSTCSDDAVESLRNLGADVVIDYRQNDADEQIISEGPYDIILDCAKQGPEYVREKGYLYNTYITLNSPMLKNFDQHGLILGALQNLGDIARFNIPIAQNKGCVKWGYFMPNQTGINFLQELVESGKIIPVVQQVYPFKDLPLAYKRASQGHLRGKLVIDMKSTRDD</sequence>
<keyword evidence="3" id="KW-0809">Transit peptide</keyword>
<comment type="similarity">
    <text evidence="2">Belongs to the zinc-containing alcohol dehydrogenase family. Quinone oxidoreductase subfamily.</text>
</comment>
<dbReference type="EMBL" id="GL453395">
    <property type="protein sequence ID" value="EFN76030.1"/>
    <property type="molecule type" value="Genomic_DNA"/>
</dbReference>
<comment type="subcellular location">
    <subcellularLocation>
        <location evidence="1">Mitochondrion</location>
    </subcellularLocation>
</comment>
<dbReference type="InParanoid" id="E2C7P7"/>
<dbReference type="InterPro" id="IPR011032">
    <property type="entry name" value="GroES-like_sf"/>
</dbReference>
<accession>E2C7P7</accession>
<dbReference type="SUPFAM" id="SSF50129">
    <property type="entry name" value="GroES-like"/>
    <property type="match status" value="1"/>
</dbReference>
<evidence type="ECO:0000256" key="1">
    <source>
        <dbReference type="ARBA" id="ARBA00004173"/>
    </source>
</evidence>
<evidence type="ECO:0000256" key="4">
    <source>
        <dbReference type="ARBA" id="ARBA00023002"/>
    </source>
</evidence>
<dbReference type="OrthoDB" id="48317at2759"/>
<dbReference type="STRING" id="610380.E2C7P7"/>
<dbReference type="Proteomes" id="UP000008237">
    <property type="component" value="Unassembled WGS sequence"/>
</dbReference>
<dbReference type="InterPro" id="IPR036291">
    <property type="entry name" value="NAD(P)-bd_dom_sf"/>
</dbReference>
<evidence type="ECO:0000313" key="8">
    <source>
        <dbReference type="Proteomes" id="UP000008237"/>
    </source>
</evidence>
<dbReference type="CDD" id="cd08248">
    <property type="entry name" value="RTN4I1"/>
    <property type="match status" value="1"/>
</dbReference>
<gene>
    <name evidence="7" type="ORF">EAI_16133</name>
</gene>
<keyword evidence="5" id="KW-0496">Mitochondrion</keyword>
<dbReference type="PANTHER" id="PTHR11695">
    <property type="entry name" value="ALCOHOL DEHYDROGENASE RELATED"/>
    <property type="match status" value="1"/>
</dbReference>
<feature type="domain" description="Enoyl reductase (ER)" evidence="6">
    <location>
        <begin position="11"/>
        <end position="352"/>
    </location>
</feature>
<dbReference type="Gene3D" id="3.90.180.10">
    <property type="entry name" value="Medium-chain alcohol dehydrogenases, catalytic domain"/>
    <property type="match status" value="1"/>
</dbReference>
<evidence type="ECO:0000256" key="3">
    <source>
        <dbReference type="ARBA" id="ARBA00022946"/>
    </source>
</evidence>
<evidence type="ECO:0000259" key="6">
    <source>
        <dbReference type="SMART" id="SM00829"/>
    </source>
</evidence>
<name>E2C7P7_HARSA</name>
<dbReference type="InterPro" id="IPR037397">
    <property type="entry name" value="RTN4IP1"/>
</dbReference>
<dbReference type="InterPro" id="IPR050700">
    <property type="entry name" value="YIM1/Zinc_Alcohol_DH_Fams"/>
</dbReference>
<keyword evidence="4" id="KW-0560">Oxidoreductase</keyword>
<dbReference type="OMA" id="PVVPGWD"/>
<keyword evidence="8" id="KW-1185">Reference proteome</keyword>